<feature type="transmembrane region" description="Helical" evidence="1">
    <location>
        <begin position="115"/>
        <end position="137"/>
    </location>
</feature>
<keyword evidence="3" id="KW-1185">Reference proteome</keyword>
<dbReference type="STRING" id="35756.GCA_001044155_01401"/>
<dbReference type="AlphaFoldDB" id="A0A376CIL8"/>
<sequence length="156" mass="16599">MAWAFLRPGYTGEVVDGIFTADPSNAVDNVEFTSFMWFVVFSAAIGSLVASVAYAAAGHVRGLKTMLWLGIVAAAGSFTLLVVGQWVTYALHPLPDEGAGETLEAVTLVPPIDPLHGWVAAPLMAVLTYWIFAVITLPEQIRAQEPLPDVSVATAQ</sequence>
<proteinExistence type="predicted"/>
<feature type="transmembrane region" description="Helical" evidence="1">
    <location>
        <begin position="67"/>
        <end position="87"/>
    </location>
</feature>
<evidence type="ECO:0000313" key="2">
    <source>
        <dbReference type="EMBL" id="STC68274.1"/>
    </source>
</evidence>
<evidence type="ECO:0000256" key="1">
    <source>
        <dbReference type="SAM" id="Phobius"/>
    </source>
</evidence>
<keyword evidence="1" id="KW-1133">Transmembrane helix</keyword>
<name>A0A376CIL8_9CORY</name>
<organism evidence="2 3">
    <name type="scientific">Corynebacterium pilosum</name>
    <dbReference type="NCBI Taxonomy" id="35756"/>
    <lineage>
        <taxon>Bacteria</taxon>
        <taxon>Bacillati</taxon>
        <taxon>Actinomycetota</taxon>
        <taxon>Actinomycetes</taxon>
        <taxon>Mycobacteriales</taxon>
        <taxon>Corynebacteriaceae</taxon>
        <taxon>Corynebacterium</taxon>
    </lineage>
</organism>
<keyword evidence="1" id="KW-0812">Transmembrane</keyword>
<evidence type="ECO:0000313" key="3">
    <source>
        <dbReference type="Proteomes" id="UP000254467"/>
    </source>
</evidence>
<protein>
    <submittedName>
        <fullName evidence="2">Hypothetical membrane protein</fullName>
    </submittedName>
</protein>
<gene>
    <name evidence="2" type="ORF">NCTC11862_00140</name>
</gene>
<feature type="transmembrane region" description="Helical" evidence="1">
    <location>
        <begin position="35"/>
        <end position="55"/>
    </location>
</feature>
<accession>A0A376CIL8</accession>
<reference evidence="2 3" key="1">
    <citation type="submission" date="2018-06" db="EMBL/GenBank/DDBJ databases">
        <authorList>
            <consortium name="Pathogen Informatics"/>
            <person name="Doyle S."/>
        </authorList>
    </citation>
    <scope>NUCLEOTIDE SEQUENCE [LARGE SCALE GENOMIC DNA]</scope>
    <source>
        <strain evidence="2 3">NCTC11862</strain>
    </source>
</reference>
<dbReference type="Proteomes" id="UP000254467">
    <property type="component" value="Unassembled WGS sequence"/>
</dbReference>
<keyword evidence="1" id="KW-0472">Membrane</keyword>
<dbReference type="EMBL" id="UFXQ01000001">
    <property type="protein sequence ID" value="STC68274.1"/>
    <property type="molecule type" value="Genomic_DNA"/>
</dbReference>